<dbReference type="Pfam" id="PF03442">
    <property type="entry name" value="CBM_X2"/>
    <property type="match status" value="1"/>
</dbReference>
<comment type="caution">
    <text evidence="10">The sequence shown here is derived from an EMBL/GenBank/DDBJ whole genome shotgun (WGS) entry which is preliminary data.</text>
</comment>
<keyword evidence="6" id="KW-0624">Polysaccharide degradation</keyword>
<dbReference type="InterPro" id="IPR018087">
    <property type="entry name" value="Glyco_hydro_5_CS"/>
</dbReference>
<dbReference type="GO" id="GO:0030245">
    <property type="term" value="P:cellulose catabolic process"/>
    <property type="evidence" value="ECO:0007669"/>
    <property type="project" value="UniProtKB-KW"/>
</dbReference>
<dbReference type="SUPFAM" id="SSF81296">
    <property type="entry name" value="E set domains"/>
    <property type="match status" value="1"/>
</dbReference>
<accession>A0A7C3SNG0</accession>
<proteinExistence type="inferred from homology"/>
<dbReference type="InterPro" id="IPR001547">
    <property type="entry name" value="Glyco_hydro_5"/>
</dbReference>
<evidence type="ECO:0000259" key="8">
    <source>
        <dbReference type="Pfam" id="PF00150"/>
    </source>
</evidence>
<dbReference type="PROSITE" id="PS00659">
    <property type="entry name" value="GLYCOSYL_HYDROL_F5"/>
    <property type="match status" value="1"/>
</dbReference>
<dbReference type="Pfam" id="PF00150">
    <property type="entry name" value="Cellulase"/>
    <property type="match status" value="1"/>
</dbReference>
<comment type="similarity">
    <text evidence="7">Belongs to the glycosyl hydrolase 5 (cellulase A) family.</text>
</comment>
<evidence type="ECO:0000256" key="5">
    <source>
        <dbReference type="ARBA" id="ARBA00023295"/>
    </source>
</evidence>
<dbReference type="EMBL" id="DTGA01000099">
    <property type="protein sequence ID" value="HGB31097.1"/>
    <property type="molecule type" value="Genomic_DNA"/>
</dbReference>
<keyword evidence="2 7" id="KW-0378">Hydrolase</keyword>
<protein>
    <submittedName>
        <fullName evidence="10">Endoglucanase</fullName>
    </submittedName>
</protein>
<dbReference type="InterPro" id="IPR014756">
    <property type="entry name" value="Ig_E-set"/>
</dbReference>
<dbReference type="PIRSF" id="PIRSF001043">
    <property type="entry name" value="Endoglucanase_B"/>
    <property type="match status" value="1"/>
</dbReference>
<dbReference type="GO" id="GO:0008422">
    <property type="term" value="F:beta-glucosidase activity"/>
    <property type="evidence" value="ECO:0007669"/>
    <property type="project" value="TreeGrafter"/>
</dbReference>
<keyword evidence="4" id="KW-0119">Carbohydrate metabolism</keyword>
<keyword evidence="5 7" id="KW-0326">Glycosidase</keyword>
<dbReference type="InterPro" id="IPR017853">
    <property type="entry name" value="GH"/>
</dbReference>
<evidence type="ECO:0000256" key="7">
    <source>
        <dbReference type="RuleBase" id="RU361153"/>
    </source>
</evidence>
<sequence>MKIIGVIILLNLLFFLIIFCNQGYASSYKGSFNYIDPHKAVEEMDPGWNLGNSLDAIPDETSWGNPKTEGYIFDDIKRTGFRSVRIPVTWIDKMGPAPDYKVDEAWMNRVEEVVNMALERDLFVIINVHHDSWRWLSKEMKQDKEGTMRKLEKLWDQIAKRFKDYSEKLIFEIINEPTYEGFSEEEAGKIQNEVNERILKLIRNSGGFNDKRLVVIPPLWTDTYKAEKYLIPPKDENIIIGIHYYSPWDFVANWWGRKTWGSEKDKAQMDNDIRIVREKFPNHAFIIGEFGVSNGNKPAEWYFIDNLIRTAKKYKMATFYWDNGFDNYDRRNRVWRDEVLVKIIINASKGNPNAFLNPGILYFKERQEIKDTLVSLELNGNKLEGIYLGERKLDINKDYVMVKDDQVLLKSNLIKTIIKPGVYGRNGILTFKFTKGVDYPLEIIQYKDPVLLDKPFNIISGVPTDVKFLINFNGTKLCAIKIFDAKTGRPIRDSWTPYLRGWDDFSIVESQVIIKRQVFENVQSGTNLKIIFEFFPESVLLETSVPVL</sequence>
<dbReference type="InterPro" id="IPR016282">
    <property type="entry name" value="Glyco_hydro_5_endoGlcnase_B"/>
</dbReference>
<reference evidence="10" key="1">
    <citation type="journal article" date="2020" name="mSystems">
        <title>Genome- and Community-Level Interaction Insights into Carbon Utilization and Element Cycling Functions of Hydrothermarchaeota in Hydrothermal Sediment.</title>
        <authorList>
            <person name="Zhou Z."/>
            <person name="Liu Y."/>
            <person name="Xu W."/>
            <person name="Pan J."/>
            <person name="Luo Z.H."/>
            <person name="Li M."/>
        </authorList>
    </citation>
    <scope>NUCLEOTIDE SEQUENCE [LARGE SCALE GENOMIC DNA]</scope>
    <source>
        <strain evidence="10">SpSt-751</strain>
    </source>
</reference>
<evidence type="ECO:0000256" key="4">
    <source>
        <dbReference type="ARBA" id="ARBA00023277"/>
    </source>
</evidence>
<evidence type="ECO:0000256" key="2">
    <source>
        <dbReference type="ARBA" id="ARBA00022801"/>
    </source>
</evidence>
<dbReference type="InterPro" id="IPR005102">
    <property type="entry name" value="Carbo-bd_X2"/>
</dbReference>
<evidence type="ECO:0000256" key="6">
    <source>
        <dbReference type="ARBA" id="ARBA00023326"/>
    </source>
</evidence>
<feature type="domain" description="Glycoside hydrolase family 5" evidence="8">
    <location>
        <begin position="60"/>
        <end position="325"/>
    </location>
</feature>
<dbReference type="AlphaFoldDB" id="A0A7C3SNG0"/>
<feature type="domain" description="Carbohydrate binding X2" evidence="9">
    <location>
        <begin position="362"/>
        <end position="443"/>
    </location>
</feature>
<dbReference type="SUPFAM" id="SSF51445">
    <property type="entry name" value="(Trans)glycosidases"/>
    <property type="match status" value="1"/>
</dbReference>
<dbReference type="GO" id="GO:0009986">
    <property type="term" value="C:cell surface"/>
    <property type="evidence" value="ECO:0007669"/>
    <property type="project" value="TreeGrafter"/>
</dbReference>
<dbReference type="GO" id="GO:0005576">
    <property type="term" value="C:extracellular region"/>
    <property type="evidence" value="ECO:0007669"/>
    <property type="project" value="TreeGrafter"/>
</dbReference>
<keyword evidence="3" id="KW-0136">Cellulose degradation</keyword>
<evidence type="ECO:0000256" key="1">
    <source>
        <dbReference type="ARBA" id="ARBA00022729"/>
    </source>
</evidence>
<dbReference type="Gene3D" id="2.60.40.10">
    <property type="entry name" value="Immunoglobulins"/>
    <property type="match status" value="1"/>
</dbReference>
<dbReference type="InterPro" id="IPR050386">
    <property type="entry name" value="Glycosyl_hydrolase_5"/>
</dbReference>
<name>A0A7C3SNG0_9BACT</name>
<dbReference type="Gene3D" id="3.20.20.80">
    <property type="entry name" value="Glycosidases"/>
    <property type="match status" value="1"/>
</dbReference>
<gene>
    <name evidence="10" type="ORF">ENV35_04400</name>
</gene>
<organism evidence="10">
    <name type="scientific">Dictyoglomus turgidum</name>
    <dbReference type="NCBI Taxonomy" id="513050"/>
    <lineage>
        <taxon>Bacteria</taxon>
        <taxon>Pseudomonadati</taxon>
        <taxon>Dictyoglomota</taxon>
        <taxon>Dictyoglomia</taxon>
        <taxon>Dictyoglomales</taxon>
        <taxon>Dictyoglomaceae</taxon>
        <taxon>Dictyoglomus</taxon>
    </lineage>
</organism>
<evidence type="ECO:0000313" key="10">
    <source>
        <dbReference type="EMBL" id="HGB31097.1"/>
    </source>
</evidence>
<keyword evidence="1" id="KW-0732">Signal</keyword>
<dbReference type="PANTHER" id="PTHR31297:SF17">
    <property type="entry name" value="ENDOGLUCANASE"/>
    <property type="match status" value="1"/>
</dbReference>
<dbReference type="InterPro" id="IPR013783">
    <property type="entry name" value="Ig-like_fold"/>
</dbReference>
<dbReference type="PANTHER" id="PTHR31297">
    <property type="entry name" value="GLUCAN ENDO-1,6-BETA-GLUCOSIDASE B"/>
    <property type="match status" value="1"/>
</dbReference>
<evidence type="ECO:0000259" key="9">
    <source>
        <dbReference type="Pfam" id="PF03442"/>
    </source>
</evidence>
<evidence type="ECO:0000256" key="3">
    <source>
        <dbReference type="ARBA" id="ARBA00023001"/>
    </source>
</evidence>